<keyword evidence="4" id="KW-0808">Transferase</keyword>
<dbReference type="EC" id="2.5.1.18" evidence="3"/>
<dbReference type="InterPro" id="IPR040079">
    <property type="entry name" value="Glutathione_S-Trfase"/>
</dbReference>
<dbReference type="SFLD" id="SFLDG01205">
    <property type="entry name" value="AMPS.1"/>
    <property type="match status" value="1"/>
</dbReference>
<dbReference type="Gene3D" id="1.20.1050.10">
    <property type="match status" value="1"/>
</dbReference>
<evidence type="ECO:0000256" key="5">
    <source>
        <dbReference type="ARBA" id="ARBA00047960"/>
    </source>
</evidence>
<evidence type="ECO:0000259" key="6">
    <source>
        <dbReference type="PROSITE" id="PS50404"/>
    </source>
</evidence>
<dbReference type="PROSITE" id="PS50404">
    <property type="entry name" value="GST_NTER"/>
    <property type="match status" value="1"/>
</dbReference>
<dbReference type="InterPro" id="IPR004046">
    <property type="entry name" value="GST_C"/>
</dbReference>
<keyword evidence="8" id="KW-1185">Reference proteome</keyword>
<dbReference type="PANTHER" id="PTHR11571:SF222">
    <property type="entry name" value="GLUTATHIONE TRANSFERASE"/>
    <property type="match status" value="1"/>
</dbReference>
<evidence type="ECO:0000256" key="4">
    <source>
        <dbReference type="ARBA" id="ARBA00022679"/>
    </source>
</evidence>
<dbReference type="InterPro" id="IPR003081">
    <property type="entry name" value="GST_mu"/>
</dbReference>
<dbReference type="SUPFAM" id="SSF47616">
    <property type="entry name" value="GST C-terminal domain-like"/>
    <property type="match status" value="1"/>
</dbReference>
<evidence type="ECO:0000256" key="3">
    <source>
        <dbReference type="ARBA" id="ARBA00012452"/>
    </source>
</evidence>
<proteinExistence type="inferred from homology"/>
<evidence type="ECO:0000259" key="7">
    <source>
        <dbReference type="PROSITE" id="PS50405"/>
    </source>
</evidence>
<organism evidence="8 9">
    <name type="scientific">Limulus polyphemus</name>
    <name type="common">Atlantic horseshoe crab</name>
    <dbReference type="NCBI Taxonomy" id="6850"/>
    <lineage>
        <taxon>Eukaryota</taxon>
        <taxon>Metazoa</taxon>
        <taxon>Ecdysozoa</taxon>
        <taxon>Arthropoda</taxon>
        <taxon>Chelicerata</taxon>
        <taxon>Merostomata</taxon>
        <taxon>Xiphosura</taxon>
        <taxon>Limulidae</taxon>
        <taxon>Limulus</taxon>
    </lineage>
</organism>
<dbReference type="SFLD" id="SFLDS00019">
    <property type="entry name" value="Glutathione_Transferase_(cytos"/>
    <property type="match status" value="1"/>
</dbReference>
<feature type="domain" description="GST N-terminal" evidence="6">
    <location>
        <begin position="23"/>
        <end position="110"/>
    </location>
</feature>
<dbReference type="InterPro" id="IPR036249">
    <property type="entry name" value="Thioredoxin-like_sf"/>
</dbReference>
<comment type="function">
    <text evidence="1">Conjugation of reduced glutathione to a wide number of exogenous and endogenous hydrophobic electrophiles.</text>
</comment>
<evidence type="ECO:0000256" key="2">
    <source>
        <dbReference type="ARBA" id="ARBA00005861"/>
    </source>
</evidence>
<dbReference type="InterPro" id="IPR004045">
    <property type="entry name" value="Glutathione_S-Trfase_N"/>
</dbReference>
<reference evidence="9" key="1">
    <citation type="submission" date="2025-08" db="UniProtKB">
        <authorList>
            <consortium name="RefSeq"/>
        </authorList>
    </citation>
    <scope>IDENTIFICATION</scope>
    <source>
        <tissue evidence="9">Muscle</tissue>
    </source>
</reference>
<sequence>MSITAEKLNYTQTFRVSRLRRVMSPVLGYWDARGVCEPIRFMLAYLGIDFEEKRYTPGGPPDWSLDDWLKERLSLGLEFPNLPYYIDGDIKLTQSLAIMRYLARQTNLDAKTEEERIRTDLLEQQLNDMRWGLIRTCYVSPEDYKNLRKNYVERLSEQLKLLSQFLGSGQWLIGDRLTYVDFIGYETLDHQRLFEPDCLKEYPNLKQYLTRFEELPAVKNYMESDKFKWYPLYAPFSMFGGELSPNKPEKALKEFSNSYMDMGYSYPWKGT</sequence>
<evidence type="ECO:0000256" key="1">
    <source>
        <dbReference type="ARBA" id="ARBA00003701"/>
    </source>
</evidence>
<dbReference type="Pfam" id="PF02798">
    <property type="entry name" value="GST_N"/>
    <property type="match status" value="1"/>
</dbReference>
<comment type="catalytic activity">
    <reaction evidence="5">
        <text>RX + glutathione = an S-substituted glutathione + a halide anion + H(+)</text>
        <dbReference type="Rhea" id="RHEA:16437"/>
        <dbReference type="ChEBI" id="CHEBI:15378"/>
        <dbReference type="ChEBI" id="CHEBI:16042"/>
        <dbReference type="ChEBI" id="CHEBI:17792"/>
        <dbReference type="ChEBI" id="CHEBI:57925"/>
        <dbReference type="ChEBI" id="CHEBI:90779"/>
        <dbReference type="EC" id="2.5.1.18"/>
    </reaction>
</comment>
<evidence type="ECO:0000313" key="9">
    <source>
        <dbReference type="RefSeq" id="XP_013772488.2"/>
    </source>
</evidence>
<dbReference type="PANTHER" id="PTHR11571">
    <property type="entry name" value="GLUTATHIONE S-TRANSFERASE"/>
    <property type="match status" value="1"/>
</dbReference>
<feature type="domain" description="GST C-terminal" evidence="7">
    <location>
        <begin position="112"/>
        <end position="232"/>
    </location>
</feature>
<dbReference type="Proteomes" id="UP000694941">
    <property type="component" value="Unplaced"/>
</dbReference>
<dbReference type="GeneID" id="106457598"/>
<dbReference type="CDD" id="cd03075">
    <property type="entry name" value="GST_N_Mu"/>
    <property type="match status" value="1"/>
</dbReference>
<dbReference type="PROSITE" id="PS50405">
    <property type="entry name" value="GST_CTER"/>
    <property type="match status" value="1"/>
</dbReference>
<dbReference type="SFLD" id="SFLDG00363">
    <property type="entry name" value="AMPS_(cytGST):_Alpha-__Mu-__Pi"/>
    <property type="match status" value="1"/>
</dbReference>
<protein>
    <recommendedName>
        <fullName evidence="3">glutathione transferase</fullName>
        <ecNumber evidence="3">2.5.1.18</ecNumber>
    </recommendedName>
</protein>
<dbReference type="InterPro" id="IPR010987">
    <property type="entry name" value="Glutathione-S-Trfase_C-like"/>
</dbReference>
<dbReference type="Pfam" id="PF14497">
    <property type="entry name" value="GST_C_3"/>
    <property type="match status" value="1"/>
</dbReference>
<evidence type="ECO:0000313" key="8">
    <source>
        <dbReference type="Proteomes" id="UP000694941"/>
    </source>
</evidence>
<dbReference type="RefSeq" id="XP_013772488.2">
    <property type="nucleotide sequence ID" value="XM_013917034.2"/>
</dbReference>
<gene>
    <name evidence="9" type="primary">LOC106457598</name>
</gene>
<dbReference type="Gene3D" id="3.40.30.10">
    <property type="entry name" value="Glutaredoxin"/>
    <property type="match status" value="1"/>
</dbReference>
<accession>A0ABM1B0U4</accession>
<dbReference type="InterPro" id="IPR036282">
    <property type="entry name" value="Glutathione-S-Trfase_C_sf"/>
</dbReference>
<dbReference type="PRINTS" id="PR01267">
    <property type="entry name" value="GSTRNSFRASEM"/>
</dbReference>
<comment type="similarity">
    <text evidence="2">Belongs to the GST superfamily. Mu family.</text>
</comment>
<dbReference type="SUPFAM" id="SSF52833">
    <property type="entry name" value="Thioredoxin-like"/>
    <property type="match status" value="1"/>
</dbReference>
<name>A0ABM1B0U4_LIMPO</name>
<dbReference type="InterPro" id="IPR050213">
    <property type="entry name" value="GST_superfamily"/>
</dbReference>